<evidence type="ECO:0000256" key="1">
    <source>
        <dbReference type="SAM" id="Phobius"/>
    </source>
</evidence>
<keyword evidence="1" id="KW-1133">Transmembrane helix</keyword>
<feature type="transmembrane region" description="Helical" evidence="1">
    <location>
        <begin position="39"/>
        <end position="61"/>
    </location>
</feature>
<feature type="transmembrane region" description="Helical" evidence="1">
    <location>
        <begin position="9"/>
        <end position="27"/>
    </location>
</feature>
<keyword evidence="1" id="KW-0472">Membrane</keyword>
<proteinExistence type="predicted"/>
<evidence type="ECO:0000313" key="2">
    <source>
        <dbReference type="EMBL" id="PYZ94724.1"/>
    </source>
</evidence>
<dbReference type="RefSeq" id="WP_110608358.1">
    <property type="nucleotide sequence ID" value="NZ_PDOD01000001.1"/>
</dbReference>
<evidence type="ECO:0000313" key="3">
    <source>
        <dbReference type="Proteomes" id="UP000248214"/>
    </source>
</evidence>
<protein>
    <submittedName>
        <fullName evidence="2">Uncharacterized protein</fullName>
    </submittedName>
</protein>
<sequence>MRAITNKVIFINAGLYATGILVINLILRNFLDISLGQVAVFGLAAFVFLFFFLKLAAPIFTDIYNSRRKTK</sequence>
<comment type="caution">
    <text evidence="2">The sequence shown here is derived from an EMBL/GenBank/DDBJ whole genome shotgun (WGS) entry which is preliminary data.</text>
</comment>
<reference evidence="2 3" key="1">
    <citation type="submission" date="2017-10" db="EMBL/GenBank/DDBJ databases">
        <title>Bacillus sp. nov., a halophilic bacterium isolated from a Keqin Lake.</title>
        <authorList>
            <person name="Wang H."/>
        </authorList>
    </citation>
    <scope>NUCLEOTIDE SEQUENCE [LARGE SCALE GENOMIC DNA]</scope>
    <source>
        <strain evidence="2 3">KQ-12</strain>
    </source>
</reference>
<keyword evidence="3" id="KW-1185">Reference proteome</keyword>
<accession>A0A323TLA3</accession>
<dbReference type="AlphaFoldDB" id="A0A323TLA3"/>
<gene>
    <name evidence="2" type="ORF">CR194_04110</name>
</gene>
<organism evidence="2 3">
    <name type="scientific">Salipaludibacillus keqinensis</name>
    <dbReference type="NCBI Taxonomy" id="2045207"/>
    <lineage>
        <taxon>Bacteria</taxon>
        <taxon>Bacillati</taxon>
        <taxon>Bacillota</taxon>
        <taxon>Bacilli</taxon>
        <taxon>Bacillales</taxon>
        <taxon>Bacillaceae</taxon>
    </lineage>
</organism>
<name>A0A323TLA3_9BACI</name>
<dbReference type="Proteomes" id="UP000248214">
    <property type="component" value="Unassembled WGS sequence"/>
</dbReference>
<dbReference type="EMBL" id="PDOD01000001">
    <property type="protein sequence ID" value="PYZ94724.1"/>
    <property type="molecule type" value="Genomic_DNA"/>
</dbReference>
<keyword evidence="1" id="KW-0812">Transmembrane</keyword>